<feature type="repeat" description="ARM" evidence="7">
    <location>
        <begin position="116"/>
        <end position="159"/>
    </location>
</feature>
<evidence type="ECO:0000256" key="4">
    <source>
        <dbReference type="ARBA" id="ARBA00022737"/>
    </source>
</evidence>
<dbReference type="SUPFAM" id="SSF48371">
    <property type="entry name" value="ARM repeat"/>
    <property type="match status" value="1"/>
</dbReference>
<dbReference type="PROSITE" id="PS00344">
    <property type="entry name" value="GATA_ZN_FINGER_1"/>
    <property type="match status" value="1"/>
</dbReference>
<reference evidence="11" key="2">
    <citation type="submission" date="2023-06" db="EMBL/GenBank/DDBJ databases">
        <authorList>
            <person name="Ma L."/>
            <person name="Liu K.-W."/>
            <person name="Li Z."/>
            <person name="Hsiao Y.-Y."/>
            <person name="Qi Y."/>
            <person name="Fu T."/>
            <person name="Tang G."/>
            <person name="Zhang D."/>
            <person name="Sun W.-H."/>
            <person name="Liu D.-K."/>
            <person name="Li Y."/>
            <person name="Chen G.-Z."/>
            <person name="Liu X.-D."/>
            <person name="Liao X.-Y."/>
            <person name="Jiang Y.-T."/>
            <person name="Yu X."/>
            <person name="Hao Y."/>
            <person name="Huang J."/>
            <person name="Zhao X.-W."/>
            <person name="Ke S."/>
            <person name="Chen Y.-Y."/>
            <person name="Wu W.-L."/>
            <person name="Hsu J.-L."/>
            <person name="Lin Y.-F."/>
            <person name="Huang M.-D."/>
            <person name="Li C.-Y."/>
            <person name="Huang L."/>
            <person name="Wang Z.-W."/>
            <person name="Zhao X."/>
            <person name="Zhong W.-Y."/>
            <person name="Peng D.-H."/>
            <person name="Ahmad S."/>
            <person name="Lan S."/>
            <person name="Zhang J.-S."/>
            <person name="Tsai W.-C."/>
            <person name="Van De Peer Y."/>
            <person name="Liu Z.-J."/>
        </authorList>
    </citation>
    <scope>NUCLEOTIDE SEQUENCE</scope>
    <source>
        <strain evidence="11">CP</strain>
        <tissue evidence="11">Leaves</tissue>
    </source>
</reference>
<dbReference type="FunFam" id="1.20.5.690:FF:000002">
    <property type="entry name" value="Importin subunit alpha"/>
    <property type="match status" value="1"/>
</dbReference>
<sequence length="725" mass="79729">MSLRPSARTEVRRNRYKVAVDAEEGRRRREDNMVEIRKNKREESLLKKRREGMQAIQSFSSSLQPSAVEKKLESLPAMVKGVYSDDNALQLEATTQFRKLLSIERSPPIEEVIQAGVVPRFVEFLQREGFPQLQFEAAWALTNIASGTSENTKVVIDQGAVPIFVKLLGSPSDDVREQAVWALGNVAGDSPRCRDLVLSSGALIPLLAQLNEHAKLSMLRNATWTLSNFCRGKPPPPFEQTKPALPALERLIHSNDEEVLTDACWALSYLSDGTNDKIQAVIEAGVCPRLVELLLHPSPSVLIPALRTVGNIVTGDDMQTQYIINHNALPCLLNLLTHNHKKSIKKEACWTISNITAGNKDQIQAVIAAEIIGPLVQLLQNAEFDIRKEAAWAISNATSGGTHEQIKFLVSQGCIKPLCDLLVCPDPRIVTVCLEGLENILKVGEAEKNLGNSGDVNLYAQMIDEMEGLEKIESLQSHDNTEIYEKAVKILETYWLEEEDEAMPAGDAAPPQGFDFGSGGVPVPSGGFKFDLVALMYGYGGVLAGLFVGVVMEPCLRWSGVWLSCLLVRVLLVRSSPGLVQGGEMGPLMGFMSTDPDLRNPEAISAEEAKKSCSDCSTTKTPLWRGGPSGPKSLCNACGIRYRKKRREQLGLNDDQQMKVKKKTKGKRSVGGEKDKVSLLKLRLLGLLKRSSDQKQRGRWSELELGEEEEAAVLLMSLSCGFIHA</sequence>
<gene>
    <name evidence="11" type="primary">KAP1</name>
    <name evidence="11" type="ORF">QJS10_CPA16g01596</name>
</gene>
<dbReference type="InterPro" id="IPR032413">
    <property type="entry name" value="Arm_3"/>
</dbReference>
<dbReference type="GO" id="GO:0006606">
    <property type="term" value="P:protein import into nucleus"/>
    <property type="evidence" value="ECO:0007669"/>
    <property type="project" value="InterPro"/>
</dbReference>
<comment type="similarity">
    <text evidence="2">Belongs to the importin alpha family.</text>
</comment>
<accession>A0AAV9D1P5</accession>
<organism evidence="11 12">
    <name type="scientific">Acorus calamus</name>
    <name type="common">Sweet flag</name>
    <dbReference type="NCBI Taxonomy" id="4465"/>
    <lineage>
        <taxon>Eukaryota</taxon>
        <taxon>Viridiplantae</taxon>
        <taxon>Streptophyta</taxon>
        <taxon>Embryophyta</taxon>
        <taxon>Tracheophyta</taxon>
        <taxon>Spermatophyta</taxon>
        <taxon>Magnoliopsida</taxon>
        <taxon>Liliopsida</taxon>
        <taxon>Acoraceae</taxon>
        <taxon>Acorus</taxon>
    </lineage>
</organism>
<dbReference type="SMART" id="SM00401">
    <property type="entry name" value="ZnF_GATA"/>
    <property type="match status" value="1"/>
</dbReference>
<dbReference type="Pfam" id="PF00320">
    <property type="entry name" value="GATA"/>
    <property type="match status" value="1"/>
</dbReference>
<dbReference type="SMART" id="SM00185">
    <property type="entry name" value="ARM"/>
    <property type="match status" value="8"/>
</dbReference>
<protein>
    <submittedName>
        <fullName evidence="11">Importin subunit alpha-1</fullName>
    </submittedName>
</protein>
<dbReference type="InterPro" id="IPR013088">
    <property type="entry name" value="Znf_NHR/GATA"/>
</dbReference>
<dbReference type="GO" id="GO:0061608">
    <property type="term" value="F:nuclear import signal receptor activity"/>
    <property type="evidence" value="ECO:0007669"/>
    <property type="project" value="InterPro"/>
</dbReference>
<feature type="domain" description="GATA-type" evidence="9">
    <location>
        <begin position="607"/>
        <end position="643"/>
    </location>
</feature>
<proteinExistence type="inferred from homology"/>
<evidence type="ECO:0000256" key="5">
    <source>
        <dbReference type="ARBA" id="ARBA00022927"/>
    </source>
</evidence>
<dbReference type="AlphaFoldDB" id="A0AAV9D1P5"/>
<dbReference type="InterPro" id="IPR000679">
    <property type="entry name" value="Znf_GATA"/>
</dbReference>
<evidence type="ECO:0000313" key="12">
    <source>
        <dbReference type="Proteomes" id="UP001180020"/>
    </source>
</evidence>
<feature type="repeat" description="ARM" evidence="7">
    <location>
        <begin position="159"/>
        <end position="201"/>
    </location>
</feature>
<comment type="subcellular location">
    <subcellularLocation>
        <location evidence="1">Cytoplasm</location>
        <location evidence="1">Perinuclear region</location>
    </subcellularLocation>
</comment>
<dbReference type="PROSITE" id="PS51214">
    <property type="entry name" value="IBB"/>
    <property type="match status" value="1"/>
</dbReference>
<dbReference type="GO" id="GO:0006355">
    <property type="term" value="P:regulation of DNA-templated transcription"/>
    <property type="evidence" value="ECO:0007669"/>
    <property type="project" value="InterPro"/>
</dbReference>
<name>A0AAV9D1P5_ACOCL</name>
<keyword evidence="6" id="KW-0479">Metal-binding</keyword>
<evidence type="ECO:0000256" key="8">
    <source>
        <dbReference type="PROSITE-ProRule" id="PRU00561"/>
    </source>
</evidence>
<dbReference type="EMBL" id="JAUJYO010000016">
    <property type="protein sequence ID" value="KAK1294689.1"/>
    <property type="molecule type" value="Genomic_DNA"/>
</dbReference>
<dbReference type="SUPFAM" id="SSF57716">
    <property type="entry name" value="Glucocorticoid receptor-like (DNA-binding domain)"/>
    <property type="match status" value="1"/>
</dbReference>
<dbReference type="GO" id="GO:0008270">
    <property type="term" value="F:zinc ion binding"/>
    <property type="evidence" value="ECO:0007669"/>
    <property type="project" value="UniProtKB-KW"/>
</dbReference>
<keyword evidence="12" id="KW-1185">Reference proteome</keyword>
<evidence type="ECO:0000259" key="10">
    <source>
        <dbReference type="PROSITE" id="PS51214"/>
    </source>
</evidence>
<dbReference type="InterPro" id="IPR036975">
    <property type="entry name" value="Importin-a_IBB_sf"/>
</dbReference>
<keyword evidence="6" id="KW-0863">Zinc-finger</keyword>
<feature type="domain" description="IBB" evidence="10">
    <location>
        <begin position="1"/>
        <end position="58"/>
    </location>
</feature>
<dbReference type="GO" id="GO:0043565">
    <property type="term" value="F:sequence-specific DNA binding"/>
    <property type="evidence" value="ECO:0007669"/>
    <property type="project" value="InterPro"/>
</dbReference>
<evidence type="ECO:0000313" key="11">
    <source>
        <dbReference type="EMBL" id="KAK1294689.1"/>
    </source>
</evidence>
<dbReference type="GO" id="GO:0048471">
    <property type="term" value="C:perinuclear region of cytoplasm"/>
    <property type="evidence" value="ECO:0007669"/>
    <property type="project" value="UniProtKB-SubCell"/>
</dbReference>
<dbReference type="Gene3D" id="1.20.5.690">
    <property type="entry name" value="Importin-alpha, importin-beta-binding domain"/>
    <property type="match status" value="1"/>
</dbReference>
<dbReference type="InterPro" id="IPR000225">
    <property type="entry name" value="Armadillo"/>
</dbReference>
<dbReference type="CDD" id="cd00202">
    <property type="entry name" value="ZnF_GATA"/>
    <property type="match status" value="1"/>
</dbReference>
<dbReference type="FunFam" id="1.25.10.10:FF:000040">
    <property type="entry name" value="Importin subunit alpha"/>
    <property type="match status" value="1"/>
</dbReference>
<reference evidence="11" key="1">
    <citation type="journal article" date="2023" name="Nat. Commun.">
        <title>Diploid and tetraploid genomes of Acorus and the evolution of monocots.</title>
        <authorList>
            <person name="Ma L."/>
            <person name="Liu K.W."/>
            <person name="Li Z."/>
            <person name="Hsiao Y.Y."/>
            <person name="Qi Y."/>
            <person name="Fu T."/>
            <person name="Tang G.D."/>
            <person name="Zhang D."/>
            <person name="Sun W.H."/>
            <person name="Liu D.K."/>
            <person name="Li Y."/>
            <person name="Chen G.Z."/>
            <person name="Liu X.D."/>
            <person name="Liao X.Y."/>
            <person name="Jiang Y.T."/>
            <person name="Yu X."/>
            <person name="Hao Y."/>
            <person name="Huang J."/>
            <person name="Zhao X.W."/>
            <person name="Ke S."/>
            <person name="Chen Y.Y."/>
            <person name="Wu W.L."/>
            <person name="Hsu J.L."/>
            <person name="Lin Y.F."/>
            <person name="Huang M.D."/>
            <person name="Li C.Y."/>
            <person name="Huang L."/>
            <person name="Wang Z.W."/>
            <person name="Zhao X."/>
            <person name="Zhong W.Y."/>
            <person name="Peng D.H."/>
            <person name="Ahmad S."/>
            <person name="Lan S."/>
            <person name="Zhang J.S."/>
            <person name="Tsai W.C."/>
            <person name="Van de Peer Y."/>
            <person name="Liu Z.J."/>
        </authorList>
    </citation>
    <scope>NUCLEOTIDE SEQUENCE</scope>
    <source>
        <strain evidence="11">CP</strain>
    </source>
</reference>
<dbReference type="Pfam" id="PF01749">
    <property type="entry name" value="IBB"/>
    <property type="match status" value="1"/>
</dbReference>
<dbReference type="Proteomes" id="UP001180020">
    <property type="component" value="Unassembled WGS sequence"/>
</dbReference>
<keyword evidence="6" id="KW-0862">Zinc</keyword>
<dbReference type="InterPro" id="IPR002652">
    <property type="entry name" value="Importin-a_IBB"/>
</dbReference>
<dbReference type="InterPro" id="IPR016024">
    <property type="entry name" value="ARM-type_fold"/>
</dbReference>
<feature type="repeat" description="ARM" evidence="7">
    <location>
        <begin position="243"/>
        <end position="285"/>
    </location>
</feature>
<evidence type="ECO:0000256" key="1">
    <source>
        <dbReference type="ARBA" id="ARBA00004556"/>
    </source>
</evidence>
<keyword evidence="3 8" id="KW-0813">Transport</keyword>
<dbReference type="PROSITE" id="PS50176">
    <property type="entry name" value="ARM_REPEAT"/>
    <property type="match status" value="4"/>
</dbReference>
<keyword evidence="4" id="KW-0677">Repeat</keyword>
<keyword evidence="5" id="KW-0653">Protein transport</keyword>
<dbReference type="Pfam" id="PF16186">
    <property type="entry name" value="Arm_3"/>
    <property type="match status" value="1"/>
</dbReference>
<dbReference type="InterPro" id="IPR011989">
    <property type="entry name" value="ARM-like"/>
</dbReference>
<dbReference type="PANTHER" id="PTHR23316">
    <property type="entry name" value="IMPORTIN ALPHA"/>
    <property type="match status" value="1"/>
</dbReference>
<dbReference type="Pfam" id="PF00514">
    <property type="entry name" value="Arm"/>
    <property type="match status" value="8"/>
</dbReference>
<evidence type="ECO:0000256" key="6">
    <source>
        <dbReference type="PROSITE-ProRule" id="PRU00094"/>
    </source>
</evidence>
<evidence type="ECO:0000256" key="7">
    <source>
        <dbReference type="PROSITE-ProRule" id="PRU00259"/>
    </source>
</evidence>
<dbReference type="Gene3D" id="1.25.10.10">
    <property type="entry name" value="Leucine-rich Repeat Variant"/>
    <property type="match status" value="1"/>
</dbReference>
<dbReference type="Gene3D" id="3.30.50.10">
    <property type="entry name" value="Erythroid Transcription Factor GATA-1, subunit A"/>
    <property type="match status" value="1"/>
</dbReference>
<comment type="caution">
    <text evidence="11">The sequence shown here is derived from an EMBL/GenBank/DDBJ whole genome shotgun (WGS) entry which is preliminary data.</text>
</comment>
<dbReference type="PROSITE" id="PS50114">
    <property type="entry name" value="GATA_ZN_FINGER_2"/>
    <property type="match status" value="1"/>
</dbReference>
<evidence type="ECO:0000256" key="3">
    <source>
        <dbReference type="ARBA" id="ARBA00022448"/>
    </source>
</evidence>
<evidence type="ECO:0000256" key="2">
    <source>
        <dbReference type="ARBA" id="ARBA00010394"/>
    </source>
</evidence>
<feature type="repeat" description="ARM" evidence="7">
    <location>
        <begin position="327"/>
        <end position="362"/>
    </location>
</feature>
<evidence type="ECO:0000259" key="9">
    <source>
        <dbReference type="PROSITE" id="PS50114"/>
    </source>
</evidence>